<dbReference type="Proteomes" id="UP000325315">
    <property type="component" value="Unassembled WGS sequence"/>
</dbReference>
<keyword evidence="3" id="KW-1185">Reference proteome</keyword>
<accession>A0A5B6WPA9</accession>
<reference evidence="3" key="1">
    <citation type="journal article" date="2019" name="Plant Biotechnol. J.">
        <title>Genome sequencing of the Australian wild diploid species Gossypium australe highlights disease resistance and delayed gland morphogenesis.</title>
        <authorList>
            <person name="Cai Y."/>
            <person name="Cai X."/>
            <person name="Wang Q."/>
            <person name="Wang P."/>
            <person name="Zhang Y."/>
            <person name="Cai C."/>
            <person name="Xu Y."/>
            <person name="Wang K."/>
            <person name="Zhou Z."/>
            <person name="Wang C."/>
            <person name="Geng S."/>
            <person name="Li B."/>
            <person name="Dong Q."/>
            <person name="Hou Y."/>
            <person name="Wang H."/>
            <person name="Ai P."/>
            <person name="Liu Z."/>
            <person name="Yi F."/>
            <person name="Sun M."/>
            <person name="An G."/>
            <person name="Cheng J."/>
            <person name="Zhang Y."/>
            <person name="Shi Q."/>
            <person name="Xie Y."/>
            <person name="Shi X."/>
            <person name="Chang Y."/>
            <person name="Huang F."/>
            <person name="Chen Y."/>
            <person name="Hong S."/>
            <person name="Mi L."/>
            <person name="Sun Q."/>
            <person name="Zhang L."/>
            <person name="Zhou B."/>
            <person name="Peng R."/>
            <person name="Zhang X."/>
            <person name="Liu F."/>
        </authorList>
    </citation>
    <scope>NUCLEOTIDE SEQUENCE [LARGE SCALE GENOMIC DNA]</scope>
    <source>
        <strain evidence="3">cv. PA1801</strain>
    </source>
</reference>
<evidence type="ECO:0000256" key="1">
    <source>
        <dbReference type="SAM" id="MobiDB-lite"/>
    </source>
</evidence>
<dbReference type="EMBL" id="SMMG02000002">
    <property type="protein sequence ID" value="KAA3483086.1"/>
    <property type="molecule type" value="Genomic_DNA"/>
</dbReference>
<comment type="caution">
    <text evidence="2">The sequence shown here is derived from an EMBL/GenBank/DDBJ whole genome shotgun (WGS) entry which is preliminary data.</text>
</comment>
<dbReference type="AlphaFoldDB" id="A0A5B6WPA9"/>
<protein>
    <submittedName>
        <fullName evidence="2">Myb-like protein D</fullName>
    </submittedName>
</protein>
<organism evidence="2 3">
    <name type="scientific">Gossypium australe</name>
    <dbReference type="NCBI Taxonomy" id="47621"/>
    <lineage>
        <taxon>Eukaryota</taxon>
        <taxon>Viridiplantae</taxon>
        <taxon>Streptophyta</taxon>
        <taxon>Embryophyta</taxon>
        <taxon>Tracheophyta</taxon>
        <taxon>Spermatophyta</taxon>
        <taxon>Magnoliopsida</taxon>
        <taxon>eudicotyledons</taxon>
        <taxon>Gunneridae</taxon>
        <taxon>Pentapetalae</taxon>
        <taxon>rosids</taxon>
        <taxon>malvids</taxon>
        <taxon>Malvales</taxon>
        <taxon>Malvaceae</taxon>
        <taxon>Malvoideae</taxon>
        <taxon>Gossypium</taxon>
    </lineage>
</organism>
<proteinExistence type="predicted"/>
<feature type="region of interest" description="Disordered" evidence="1">
    <location>
        <begin position="121"/>
        <end position="147"/>
    </location>
</feature>
<evidence type="ECO:0000313" key="3">
    <source>
        <dbReference type="Proteomes" id="UP000325315"/>
    </source>
</evidence>
<feature type="compositionally biased region" description="Basic and acidic residues" evidence="1">
    <location>
        <begin position="126"/>
        <end position="141"/>
    </location>
</feature>
<name>A0A5B6WPA9_9ROSI</name>
<evidence type="ECO:0000313" key="2">
    <source>
        <dbReference type="EMBL" id="KAA3483086.1"/>
    </source>
</evidence>
<sequence>MASLLDVMLHDWRWLRLGITTPNVEVPHAEINLSIILWVMTNLQFHGNYNENPVNFLRNAVTYEGVHPDSIRLLLIPFALGGKANEWLDMLPPGTIATMEDFLQLFVKSYNKAKFKIRELGSGNDSRTHHTKDGSGPRKCEVSVQED</sequence>
<gene>
    <name evidence="2" type="ORF">EPI10_005283</name>
</gene>